<sequence length="84" mass="9872">MGNNKRARRHADDADKYYISSPDPTKHELRILVRKKQQRRYLDAKGIVHGHWATTPRIEFRTASHGRAKRFDDIWNVTCTSVEP</sequence>
<dbReference type="Proteomes" id="UP000215127">
    <property type="component" value="Chromosome 17"/>
</dbReference>
<gene>
    <name evidence="2" type="ORF">ZT3D7_G11616</name>
</gene>
<dbReference type="EMBL" id="LT853706">
    <property type="protein sequence ID" value="SMQ56461.1"/>
    <property type="molecule type" value="Genomic_DNA"/>
</dbReference>
<name>A0A1X7SAD6_ZYMT9</name>
<evidence type="ECO:0000313" key="3">
    <source>
        <dbReference type="Proteomes" id="UP000215127"/>
    </source>
</evidence>
<organism evidence="2 3">
    <name type="scientific">Zymoseptoria tritici (strain ST99CH_3D7)</name>
    <dbReference type="NCBI Taxonomy" id="1276538"/>
    <lineage>
        <taxon>Eukaryota</taxon>
        <taxon>Fungi</taxon>
        <taxon>Dikarya</taxon>
        <taxon>Ascomycota</taxon>
        <taxon>Pezizomycotina</taxon>
        <taxon>Dothideomycetes</taxon>
        <taxon>Dothideomycetidae</taxon>
        <taxon>Mycosphaerellales</taxon>
        <taxon>Mycosphaerellaceae</taxon>
        <taxon>Zymoseptoria</taxon>
    </lineage>
</organism>
<evidence type="ECO:0000256" key="1">
    <source>
        <dbReference type="SAM" id="MobiDB-lite"/>
    </source>
</evidence>
<feature type="region of interest" description="Disordered" evidence="1">
    <location>
        <begin position="1"/>
        <end position="21"/>
    </location>
</feature>
<evidence type="ECO:0000313" key="2">
    <source>
        <dbReference type="EMBL" id="SMQ56461.1"/>
    </source>
</evidence>
<keyword evidence="3" id="KW-1185">Reference proteome</keyword>
<protein>
    <submittedName>
        <fullName evidence="2">Uncharacterized protein</fullName>
    </submittedName>
</protein>
<dbReference type="AlphaFoldDB" id="A0A1X7SAD6"/>
<accession>A0A1X7SAD6</accession>
<reference evidence="2 3" key="1">
    <citation type="submission" date="2016-06" db="EMBL/GenBank/DDBJ databases">
        <authorList>
            <person name="Kjaerup R.B."/>
            <person name="Dalgaard T.S."/>
            <person name="Juul-Madsen H.R."/>
        </authorList>
    </citation>
    <scope>NUCLEOTIDE SEQUENCE [LARGE SCALE GENOMIC DNA]</scope>
</reference>
<proteinExistence type="predicted"/>